<protein>
    <submittedName>
        <fullName evidence="2">Uncharacterized protein</fullName>
    </submittedName>
</protein>
<reference evidence="2" key="1">
    <citation type="journal article" date="2023" name="Mol. Phylogenet. Evol.">
        <title>Genome-scale phylogeny and comparative genomics of the fungal order Sordariales.</title>
        <authorList>
            <person name="Hensen N."/>
            <person name="Bonometti L."/>
            <person name="Westerberg I."/>
            <person name="Brannstrom I.O."/>
            <person name="Guillou S."/>
            <person name="Cros-Aarteil S."/>
            <person name="Calhoun S."/>
            <person name="Haridas S."/>
            <person name="Kuo A."/>
            <person name="Mondo S."/>
            <person name="Pangilinan J."/>
            <person name="Riley R."/>
            <person name="LaButti K."/>
            <person name="Andreopoulos B."/>
            <person name="Lipzen A."/>
            <person name="Chen C."/>
            <person name="Yan M."/>
            <person name="Daum C."/>
            <person name="Ng V."/>
            <person name="Clum A."/>
            <person name="Steindorff A."/>
            <person name="Ohm R.A."/>
            <person name="Martin F."/>
            <person name="Silar P."/>
            <person name="Natvig D.O."/>
            <person name="Lalanne C."/>
            <person name="Gautier V."/>
            <person name="Ament-Velasquez S.L."/>
            <person name="Kruys A."/>
            <person name="Hutchinson M.I."/>
            <person name="Powell A.J."/>
            <person name="Barry K."/>
            <person name="Miller A.N."/>
            <person name="Grigoriev I.V."/>
            <person name="Debuchy R."/>
            <person name="Gladieux P."/>
            <person name="Hiltunen Thoren M."/>
            <person name="Johannesson H."/>
        </authorList>
    </citation>
    <scope>NUCLEOTIDE SEQUENCE</scope>
    <source>
        <strain evidence="2">CBS 532.94</strain>
    </source>
</reference>
<sequence>MADLLRVSEGKATHGEVQEKLEVMYAGRTNTRAEREAFVSDSESGSDSESDLFSGSDRESESASSVDSDCDSDSDIDSGSGSQKESLSDSEFYNQFIAGCEKEGPTLANRGDSAKRMIRVEKRWIE</sequence>
<evidence type="ECO:0000313" key="2">
    <source>
        <dbReference type="EMBL" id="KAK4234556.1"/>
    </source>
</evidence>
<accession>A0AAN7H4I9</accession>
<dbReference type="AlphaFoldDB" id="A0AAN7H4I9"/>
<reference evidence="2" key="2">
    <citation type="submission" date="2023-05" db="EMBL/GenBank/DDBJ databases">
        <authorList>
            <consortium name="Lawrence Berkeley National Laboratory"/>
            <person name="Steindorff A."/>
            <person name="Hensen N."/>
            <person name="Bonometti L."/>
            <person name="Westerberg I."/>
            <person name="Brannstrom I.O."/>
            <person name="Guillou S."/>
            <person name="Cros-Aarteil S."/>
            <person name="Calhoun S."/>
            <person name="Haridas S."/>
            <person name="Kuo A."/>
            <person name="Mondo S."/>
            <person name="Pangilinan J."/>
            <person name="Riley R."/>
            <person name="Labutti K."/>
            <person name="Andreopoulos B."/>
            <person name="Lipzen A."/>
            <person name="Chen C."/>
            <person name="Yanf M."/>
            <person name="Daum C."/>
            <person name="Ng V."/>
            <person name="Clum A."/>
            <person name="Ohm R."/>
            <person name="Martin F."/>
            <person name="Silar P."/>
            <person name="Natvig D."/>
            <person name="Lalanne C."/>
            <person name="Gautier V."/>
            <person name="Ament-Velasquez S.L."/>
            <person name="Kruys A."/>
            <person name="Hutchinson M.I."/>
            <person name="Powell A.J."/>
            <person name="Barry K."/>
            <person name="Miller A.N."/>
            <person name="Grigoriev I.V."/>
            <person name="Debuchy R."/>
            <person name="Gladieux P."/>
            <person name="Thoren M.H."/>
            <person name="Johannesson H."/>
        </authorList>
    </citation>
    <scope>NUCLEOTIDE SEQUENCE</scope>
    <source>
        <strain evidence="2">CBS 532.94</strain>
    </source>
</reference>
<organism evidence="2 3">
    <name type="scientific">Achaetomium macrosporum</name>
    <dbReference type="NCBI Taxonomy" id="79813"/>
    <lineage>
        <taxon>Eukaryota</taxon>
        <taxon>Fungi</taxon>
        <taxon>Dikarya</taxon>
        <taxon>Ascomycota</taxon>
        <taxon>Pezizomycotina</taxon>
        <taxon>Sordariomycetes</taxon>
        <taxon>Sordariomycetidae</taxon>
        <taxon>Sordariales</taxon>
        <taxon>Chaetomiaceae</taxon>
        <taxon>Achaetomium</taxon>
    </lineage>
</organism>
<proteinExistence type="predicted"/>
<evidence type="ECO:0000313" key="3">
    <source>
        <dbReference type="Proteomes" id="UP001303760"/>
    </source>
</evidence>
<evidence type="ECO:0000256" key="1">
    <source>
        <dbReference type="SAM" id="MobiDB-lite"/>
    </source>
</evidence>
<dbReference type="Proteomes" id="UP001303760">
    <property type="component" value="Unassembled WGS sequence"/>
</dbReference>
<dbReference type="EMBL" id="MU860354">
    <property type="protein sequence ID" value="KAK4234556.1"/>
    <property type="molecule type" value="Genomic_DNA"/>
</dbReference>
<keyword evidence="3" id="KW-1185">Reference proteome</keyword>
<name>A0AAN7H4I9_9PEZI</name>
<comment type="caution">
    <text evidence="2">The sequence shown here is derived from an EMBL/GenBank/DDBJ whole genome shotgun (WGS) entry which is preliminary data.</text>
</comment>
<gene>
    <name evidence="2" type="ORF">C8A03DRAFT_37658</name>
</gene>
<feature type="region of interest" description="Disordered" evidence="1">
    <location>
        <begin position="28"/>
        <end position="88"/>
    </location>
</feature>